<sequence>MKIGSYLGVVNVNHLDKSVFAFQFSVAEDLDVKAEGMNWLQQTYPGYEFHYITFTDSHNVKIPILKTHDYIWNQDDTCEKDELASQRK</sequence>
<accession>A0A0W0FL43</accession>
<comment type="caution">
    <text evidence="1">The sequence shown here is derived from an EMBL/GenBank/DDBJ whole genome shotgun (WGS) entry which is preliminary data.</text>
</comment>
<evidence type="ECO:0000313" key="2">
    <source>
        <dbReference type="Proteomes" id="UP000054988"/>
    </source>
</evidence>
<protein>
    <submittedName>
        <fullName evidence="1">Uncharacterized protein</fullName>
    </submittedName>
</protein>
<name>A0A0W0FL43_MONRR</name>
<dbReference type="EMBL" id="LATX01001871">
    <property type="protein sequence ID" value="KTB36997.1"/>
    <property type="molecule type" value="Genomic_DNA"/>
</dbReference>
<proteinExistence type="predicted"/>
<dbReference type="Proteomes" id="UP000054988">
    <property type="component" value="Unassembled WGS sequence"/>
</dbReference>
<reference evidence="1 2" key="1">
    <citation type="submission" date="2015-12" db="EMBL/GenBank/DDBJ databases">
        <title>Draft genome sequence of Moniliophthora roreri, the causal agent of frosty pod rot of cacao.</title>
        <authorList>
            <person name="Aime M.C."/>
            <person name="Diaz-Valderrama J.R."/>
            <person name="Kijpornyongpan T."/>
            <person name="Phillips-Mora W."/>
        </authorList>
    </citation>
    <scope>NUCLEOTIDE SEQUENCE [LARGE SCALE GENOMIC DNA]</scope>
    <source>
        <strain evidence="1 2">MCA 2952</strain>
    </source>
</reference>
<gene>
    <name evidence="1" type="ORF">WG66_10453</name>
</gene>
<evidence type="ECO:0000313" key="1">
    <source>
        <dbReference type="EMBL" id="KTB36997.1"/>
    </source>
</evidence>
<dbReference type="AlphaFoldDB" id="A0A0W0FL43"/>
<organism evidence="1 2">
    <name type="scientific">Moniliophthora roreri</name>
    <name type="common">Frosty pod rot fungus</name>
    <name type="synonym">Monilia roreri</name>
    <dbReference type="NCBI Taxonomy" id="221103"/>
    <lineage>
        <taxon>Eukaryota</taxon>
        <taxon>Fungi</taxon>
        <taxon>Dikarya</taxon>
        <taxon>Basidiomycota</taxon>
        <taxon>Agaricomycotina</taxon>
        <taxon>Agaricomycetes</taxon>
        <taxon>Agaricomycetidae</taxon>
        <taxon>Agaricales</taxon>
        <taxon>Marasmiineae</taxon>
        <taxon>Marasmiaceae</taxon>
        <taxon>Moniliophthora</taxon>
    </lineage>
</organism>